<dbReference type="EMBL" id="CP058350">
    <property type="protein sequence ID" value="QLF68300.1"/>
    <property type="molecule type" value="Genomic_DNA"/>
</dbReference>
<dbReference type="PANTHER" id="PTHR13847">
    <property type="entry name" value="SARCOSINE DEHYDROGENASE-RELATED"/>
    <property type="match status" value="1"/>
</dbReference>
<dbReference type="Proteomes" id="UP000308530">
    <property type="component" value="Chromosome"/>
</dbReference>
<proteinExistence type="predicted"/>
<dbReference type="Gene3D" id="3.30.9.10">
    <property type="entry name" value="D-Amino Acid Oxidase, subunit A, domain 2"/>
    <property type="match status" value="1"/>
</dbReference>
<evidence type="ECO:0000313" key="4">
    <source>
        <dbReference type="Proteomes" id="UP000308530"/>
    </source>
</evidence>
<keyword evidence="4" id="KW-1185">Reference proteome</keyword>
<gene>
    <name evidence="3" type="ORF">FE840_001305</name>
</gene>
<name>A0ABX6QIF5_9HYPH</name>
<evidence type="ECO:0000313" key="3">
    <source>
        <dbReference type="EMBL" id="QLF68300.1"/>
    </source>
</evidence>
<keyword evidence="1" id="KW-0560">Oxidoreductase</keyword>
<dbReference type="PANTHER" id="PTHR13847:SF289">
    <property type="entry name" value="GLYCINE OXIDASE"/>
    <property type="match status" value="1"/>
</dbReference>
<dbReference type="Gene3D" id="3.50.50.60">
    <property type="entry name" value="FAD/NAD(P)-binding domain"/>
    <property type="match status" value="1"/>
</dbReference>
<sequence length="392" mass="41923">MSDKAPVIAGQSHADVLVIGGGVMGMWAAVKAADRGHGVTLVEARGLGAGASGGLLGALMAHMPDRWNEKKQLQFDALVSLEPEIAALEDRTGLPTGYRRSGRLVPLPKPHLRQIAERHSQEAANNWHQGRHRFFWNVHDKSPIGGQWPDAEFCSAGVVEDTFGARISPRRLLAALAARIRQLRKVTVIEGQRVKLLDAAVGYAELDDGAGISFGHVIVAGGYEAFPLLSNLGPDLPVPLGGPVKGQAALLKMDLPHDYPLIYLDGLYIVPHEDGTVAIGSTSEHEFVEPLSTDKLLDDLLVRARQLAPVLEDAPVIERWAGLRPRAVGRDPMVGCHPFAAKVVALTGGFKVSFGIAHLLANAAIDAVEGRESALPPSFSVMHHISVAKEKA</sequence>
<dbReference type="InterPro" id="IPR006076">
    <property type="entry name" value="FAD-dep_OxRdtase"/>
</dbReference>
<dbReference type="Pfam" id="PF01266">
    <property type="entry name" value="DAO"/>
    <property type="match status" value="1"/>
</dbReference>
<dbReference type="RefSeq" id="WP_138288805.1">
    <property type="nucleotide sequence ID" value="NZ_CP058350.1"/>
</dbReference>
<accession>A0ABX6QIF5</accession>
<reference evidence="3 4" key="1">
    <citation type="submission" date="2020-06" db="EMBL/GenBank/DDBJ databases">
        <title>Genome sequence of Rhizobium sp strain ADMK78.</title>
        <authorList>
            <person name="Rahi P."/>
        </authorList>
    </citation>
    <scope>NUCLEOTIDE SEQUENCE [LARGE SCALE GENOMIC DNA]</scope>
    <source>
        <strain evidence="3 4">ADMK78</strain>
    </source>
</reference>
<dbReference type="SUPFAM" id="SSF51905">
    <property type="entry name" value="FAD/NAD(P)-binding domain"/>
    <property type="match status" value="1"/>
</dbReference>
<evidence type="ECO:0000259" key="2">
    <source>
        <dbReference type="Pfam" id="PF01266"/>
    </source>
</evidence>
<dbReference type="InterPro" id="IPR036188">
    <property type="entry name" value="FAD/NAD-bd_sf"/>
</dbReference>
<organism evidence="3 4">
    <name type="scientific">Peteryoungia desertarenae</name>
    <dbReference type="NCBI Taxonomy" id="1813451"/>
    <lineage>
        <taxon>Bacteria</taxon>
        <taxon>Pseudomonadati</taxon>
        <taxon>Pseudomonadota</taxon>
        <taxon>Alphaproteobacteria</taxon>
        <taxon>Hyphomicrobiales</taxon>
        <taxon>Rhizobiaceae</taxon>
        <taxon>Peteryoungia</taxon>
    </lineage>
</organism>
<evidence type="ECO:0000256" key="1">
    <source>
        <dbReference type="ARBA" id="ARBA00023002"/>
    </source>
</evidence>
<feature type="domain" description="FAD dependent oxidoreductase" evidence="2">
    <location>
        <begin position="15"/>
        <end position="362"/>
    </location>
</feature>
<protein>
    <submittedName>
        <fullName evidence="3">FAD-binding oxidoreductase</fullName>
    </submittedName>
</protein>